<dbReference type="InterPro" id="IPR015928">
    <property type="entry name" value="Aconitase/3IPM_dehydase_swvl"/>
</dbReference>
<proteinExistence type="predicted"/>
<evidence type="ECO:0000256" key="2">
    <source>
        <dbReference type="ARBA" id="ARBA00022723"/>
    </source>
</evidence>
<dbReference type="PANTHER" id="PTHR43822">
    <property type="entry name" value="HOMOACONITASE, MITOCHONDRIAL-RELATED"/>
    <property type="match status" value="1"/>
</dbReference>
<feature type="domain" description="Aconitase A/isopropylmalate dehydratase small subunit swivel" evidence="7">
    <location>
        <begin position="81"/>
        <end position="136"/>
    </location>
</feature>
<dbReference type="RefSeq" id="WP_150698585.1">
    <property type="nucleotide sequence ID" value="NZ_CABPRZ010000017.1"/>
</dbReference>
<dbReference type="Pfam" id="PF00330">
    <property type="entry name" value="Aconitase"/>
    <property type="match status" value="1"/>
</dbReference>
<evidence type="ECO:0000256" key="3">
    <source>
        <dbReference type="ARBA" id="ARBA00023004"/>
    </source>
</evidence>
<dbReference type="GO" id="GO:0046872">
    <property type="term" value="F:metal ion binding"/>
    <property type="evidence" value="ECO:0007669"/>
    <property type="project" value="UniProtKB-KW"/>
</dbReference>
<dbReference type="GO" id="GO:0016829">
    <property type="term" value="F:lyase activity"/>
    <property type="evidence" value="ECO:0007669"/>
    <property type="project" value="UniProtKB-KW"/>
</dbReference>
<evidence type="ECO:0000259" key="6">
    <source>
        <dbReference type="Pfam" id="PF00330"/>
    </source>
</evidence>
<keyword evidence="2" id="KW-0479">Metal-binding</keyword>
<evidence type="ECO:0000256" key="5">
    <source>
        <dbReference type="ARBA" id="ARBA00023239"/>
    </source>
</evidence>
<evidence type="ECO:0000256" key="1">
    <source>
        <dbReference type="ARBA" id="ARBA00011271"/>
    </source>
</evidence>
<dbReference type="Proteomes" id="UP000414233">
    <property type="component" value="Unassembled WGS sequence"/>
</dbReference>
<name>A0A5E4XG74_9BURK</name>
<comment type="subunit">
    <text evidence="1">Heterodimer of LeuC and LeuD.</text>
</comment>
<dbReference type="GO" id="GO:0170038">
    <property type="term" value="P:proteinogenic amino acid biosynthetic process"/>
    <property type="evidence" value="ECO:0007669"/>
    <property type="project" value="UniProtKB-ARBA"/>
</dbReference>
<keyword evidence="9" id="KW-1185">Reference proteome</keyword>
<organism evidence="8 9">
    <name type="scientific">Pandoraea terrae</name>
    <dbReference type="NCBI Taxonomy" id="1537710"/>
    <lineage>
        <taxon>Bacteria</taxon>
        <taxon>Pseudomonadati</taxon>
        <taxon>Pseudomonadota</taxon>
        <taxon>Betaproteobacteria</taxon>
        <taxon>Burkholderiales</taxon>
        <taxon>Burkholderiaceae</taxon>
        <taxon>Pandoraea</taxon>
    </lineage>
</organism>
<dbReference type="Gene3D" id="3.30.499.10">
    <property type="entry name" value="Aconitase, domain 3"/>
    <property type="match status" value="2"/>
</dbReference>
<dbReference type="AlphaFoldDB" id="A0A5E4XG74"/>
<dbReference type="EMBL" id="CABPRZ010000017">
    <property type="protein sequence ID" value="VVE35399.1"/>
    <property type="molecule type" value="Genomic_DNA"/>
</dbReference>
<evidence type="ECO:0000256" key="4">
    <source>
        <dbReference type="ARBA" id="ARBA00023014"/>
    </source>
</evidence>
<feature type="domain" description="Aconitase/3-isopropylmalate dehydratase large subunit alpha/beta/alpha" evidence="6">
    <location>
        <begin position="224"/>
        <end position="636"/>
    </location>
</feature>
<dbReference type="InterPro" id="IPR001030">
    <property type="entry name" value="Acoase/IPM_deHydtase_lsu_aba"/>
</dbReference>
<accession>A0A5E4XG74</accession>
<dbReference type="PANTHER" id="PTHR43822:SF2">
    <property type="entry name" value="HOMOACONITASE, MITOCHONDRIAL"/>
    <property type="match status" value="1"/>
</dbReference>
<dbReference type="Gene3D" id="3.20.19.10">
    <property type="entry name" value="Aconitase, domain 4"/>
    <property type="match status" value="1"/>
</dbReference>
<dbReference type="SUPFAM" id="SSF52016">
    <property type="entry name" value="LeuD/IlvD-like"/>
    <property type="match status" value="1"/>
</dbReference>
<evidence type="ECO:0000313" key="9">
    <source>
        <dbReference type="Proteomes" id="UP000414233"/>
    </source>
</evidence>
<sequence>MEDNIRFDGRVLYLSQDPAIVRKQLAGQPLTRAEAGALRDNVSTDEITPVTVMLTYDERLGQYPYVGFKAGDALPIGENDIRNGGFQITVAGKRYGKGSSRESSPLAELSAGIRLIVAESFERIYQQNCDNIGILTTTDFGVLDRILAGEAIPITEFLKGRDALTQQVIRSGGLLAYSKFAQWPAPQPREIPADGRARTLVEKIIARRLHPATPSAERGDGVFIGADWRFSHDYFTGMCAHLMHRAFGEPAPLYKPDHIIAFQDHLILAPQSFPHVKQGLLAGVDNLMEGHRRFSRQYPVRAHGQLPDSPGSDGICHALMAEQYALPGQVAVGTDSHTPHAGALGCLAFGAGATDIANSWVTGYVRCKVPETLKVQVDGRLRPGVTAKDVVLHLLHLDAIRNGGAIGLVFEYTGSAIAAMSIDERATLTNMVAELGGFTGIVAPDETTVAFLKSRRGVDFALESWMKSDAHAVYRDVIRIDADSLTPMLARPGDPGNGVSVAALAQEGGPVPIDIAYGGSCTAGKREDFDDYHEVLRWGLDHGLKVPAGKRLFLQFGTMDVRAYCEAQGYLPTFEAAGVTLIMPGCGACANCGPGQSTRADEVTISAINRNFPGRSGPGNVWLASPYTVAASALAGHIVSFDDLRRQYAA</sequence>
<dbReference type="GO" id="GO:0170034">
    <property type="term" value="P:L-amino acid biosynthetic process"/>
    <property type="evidence" value="ECO:0007669"/>
    <property type="project" value="UniProtKB-ARBA"/>
</dbReference>
<protein>
    <submittedName>
        <fullName evidence="8">3-isopropylmalate dehydratase</fullName>
    </submittedName>
</protein>
<dbReference type="SUPFAM" id="SSF53732">
    <property type="entry name" value="Aconitase iron-sulfur domain"/>
    <property type="match status" value="1"/>
</dbReference>
<dbReference type="InterPro" id="IPR000573">
    <property type="entry name" value="AconitaseA/IPMdHydase_ssu_swvl"/>
</dbReference>
<dbReference type="InterPro" id="IPR015931">
    <property type="entry name" value="Acnase/IPM_dHydase_lsu_aba_1/3"/>
</dbReference>
<dbReference type="InterPro" id="IPR050067">
    <property type="entry name" value="IPM_dehydratase_rel_enz"/>
</dbReference>
<dbReference type="GO" id="GO:0051536">
    <property type="term" value="F:iron-sulfur cluster binding"/>
    <property type="evidence" value="ECO:0007669"/>
    <property type="project" value="UniProtKB-KW"/>
</dbReference>
<dbReference type="PRINTS" id="PR00415">
    <property type="entry name" value="ACONITASE"/>
</dbReference>
<keyword evidence="3" id="KW-0408">Iron</keyword>
<keyword evidence="5" id="KW-0456">Lyase</keyword>
<dbReference type="OrthoDB" id="9802769at2"/>
<evidence type="ECO:0000259" key="7">
    <source>
        <dbReference type="Pfam" id="PF00694"/>
    </source>
</evidence>
<dbReference type="Pfam" id="PF00694">
    <property type="entry name" value="Aconitase_C"/>
    <property type="match status" value="1"/>
</dbReference>
<gene>
    <name evidence="8" type="ORF">PTE30175_03774</name>
</gene>
<keyword evidence="4" id="KW-0411">Iron-sulfur</keyword>
<dbReference type="InterPro" id="IPR036008">
    <property type="entry name" value="Aconitase_4Fe-4S_dom"/>
</dbReference>
<evidence type="ECO:0000313" key="8">
    <source>
        <dbReference type="EMBL" id="VVE35399.1"/>
    </source>
</evidence>
<reference evidence="8 9" key="1">
    <citation type="submission" date="2019-08" db="EMBL/GenBank/DDBJ databases">
        <authorList>
            <person name="Peeters C."/>
        </authorList>
    </citation>
    <scope>NUCLEOTIDE SEQUENCE [LARGE SCALE GENOMIC DNA]</scope>
    <source>
        <strain evidence="8 9">LMG 30175</strain>
    </source>
</reference>